<evidence type="ECO:0000256" key="4">
    <source>
        <dbReference type="ARBA" id="ARBA00023125"/>
    </source>
</evidence>
<reference evidence="12 13" key="1">
    <citation type="journal article" date="2019" name="Nat. Microbiol.">
        <title>Mediterranean grassland soil C-N compound turnover is dependent on rainfall and depth, and is mediated by genomically divergent microorganisms.</title>
        <authorList>
            <person name="Diamond S."/>
            <person name="Andeer P.F."/>
            <person name="Li Z."/>
            <person name="Crits-Christoph A."/>
            <person name="Burstein D."/>
            <person name="Anantharaman K."/>
            <person name="Lane K.R."/>
            <person name="Thomas B.C."/>
            <person name="Pan C."/>
            <person name="Northen T.R."/>
            <person name="Banfield J.F."/>
        </authorList>
    </citation>
    <scope>NUCLEOTIDE SEQUENCE [LARGE SCALE GENOMIC DNA]</scope>
    <source>
        <strain evidence="10">NP_1</strain>
        <strain evidence="11">NP_2</strain>
    </source>
</reference>
<evidence type="ECO:0000259" key="8">
    <source>
        <dbReference type="PROSITE" id="PS50110"/>
    </source>
</evidence>
<evidence type="ECO:0000256" key="1">
    <source>
        <dbReference type="ARBA" id="ARBA00022553"/>
    </source>
</evidence>
<dbReference type="InterPro" id="IPR036388">
    <property type="entry name" value="WH-like_DNA-bd_sf"/>
</dbReference>
<dbReference type="PROSITE" id="PS50110">
    <property type="entry name" value="RESPONSE_REGULATORY"/>
    <property type="match status" value="1"/>
</dbReference>
<dbReference type="InterPro" id="IPR011006">
    <property type="entry name" value="CheY-like_superfamily"/>
</dbReference>
<evidence type="ECO:0000259" key="9">
    <source>
        <dbReference type="PROSITE" id="PS51755"/>
    </source>
</evidence>
<dbReference type="SMART" id="SM00862">
    <property type="entry name" value="Trans_reg_C"/>
    <property type="match status" value="1"/>
</dbReference>
<keyword evidence="4 7" id="KW-0238">DNA-binding</keyword>
<feature type="domain" description="OmpR/PhoB-type" evidence="9">
    <location>
        <begin position="120"/>
        <end position="217"/>
    </location>
</feature>
<dbReference type="GO" id="GO:0005829">
    <property type="term" value="C:cytosol"/>
    <property type="evidence" value="ECO:0007669"/>
    <property type="project" value="TreeGrafter"/>
</dbReference>
<evidence type="ECO:0000313" key="11">
    <source>
        <dbReference type="EMBL" id="TMJ10013.1"/>
    </source>
</evidence>
<dbReference type="Proteomes" id="UP000315217">
    <property type="component" value="Unassembled WGS sequence"/>
</dbReference>
<keyword evidence="2" id="KW-0902">Two-component regulatory system</keyword>
<dbReference type="Gene3D" id="6.10.250.690">
    <property type="match status" value="1"/>
</dbReference>
<sequence>MAKIFVIEDDRTIAELLQAALQHDGDEVCLSLQGKLDALDETYDLVLLDLMLPDADGLELARQIRGTYDLPIIMLTARGELRDKVAGFEAGADDYVTKPFSFQELSARVRAVLKRTGRGGGELRAGGLCVDPEQRRAWWRDRPLNLCGREFDLLATLTRRPGRVFSREELLHRVWGAEFEGESNVVDVTVGRLREKLDDTAHALIATVRGIGYTLRIS</sequence>
<dbReference type="AlphaFoldDB" id="A0A537LLE9"/>
<keyword evidence="1 6" id="KW-0597">Phosphoprotein</keyword>
<dbReference type="PANTHER" id="PTHR48111">
    <property type="entry name" value="REGULATOR OF RPOS"/>
    <property type="match status" value="1"/>
</dbReference>
<dbReference type="Gene3D" id="3.40.50.2300">
    <property type="match status" value="1"/>
</dbReference>
<evidence type="ECO:0000256" key="2">
    <source>
        <dbReference type="ARBA" id="ARBA00023012"/>
    </source>
</evidence>
<dbReference type="GO" id="GO:0000976">
    <property type="term" value="F:transcription cis-regulatory region binding"/>
    <property type="evidence" value="ECO:0007669"/>
    <property type="project" value="TreeGrafter"/>
</dbReference>
<dbReference type="EMBL" id="VBAI01000177">
    <property type="protein sequence ID" value="TMJ08836.1"/>
    <property type="molecule type" value="Genomic_DNA"/>
</dbReference>
<dbReference type="InterPro" id="IPR016032">
    <property type="entry name" value="Sig_transdc_resp-reg_C-effctor"/>
</dbReference>
<evidence type="ECO:0000256" key="7">
    <source>
        <dbReference type="PROSITE-ProRule" id="PRU01091"/>
    </source>
</evidence>
<dbReference type="InterPro" id="IPR001789">
    <property type="entry name" value="Sig_transdc_resp-reg_receiver"/>
</dbReference>
<evidence type="ECO:0000256" key="3">
    <source>
        <dbReference type="ARBA" id="ARBA00023015"/>
    </source>
</evidence>
<feature type="DNA-binding region" description="OmpR/PhoB-type" evidence="7">
    <location>
        <begin position="120"/>
        <end position="217"/>
    </location>
</feature>
<dbReference type="PANTHER" id="PTHR48111:SF1">
    <property type="entry name" value="TWO-COMPONENT RESPONSE REGULATOR ORR33"/>
    <property type="match status" value="1"/>
</dbReference>
<dbReference type="Pfam" id="PF00486">
    <property type="entry name" value="Trans_reg_C"/>
    <property type="match status" value="1"/>
</dbReference>
<evidence type="ECO:0000313" key="10">
    <source>
        <dbReference type="EMBL" id="TMJ08836.1"/>
    </source>
</evidence>
<name>A0A537LLE9_9BACT</name>
<keyword evidence="5" id="KW-0804">Transcription</keyword>
<dbReference type="GO" id="GO:0000156">
    <property type="term" value="F:phosphorelay response regulator activity"/>
    <property type="evidence" value="ECO:0007669"/>
    <property type="project" value="TreeGrafter"/>
</dbReference>
<organism evidence="10 12">
    <name type="scientific">Candidatus Segetimicrobium genomatis</name>
    <dbReference type="NCBI Taxonomy" id="2569760"/>
    <lineage>
        <taxon>Bacteria</taxon>
        <taxon>Bacillati</taxon>
        <taxon>Candidatus Sysuimicrobiota</taxon>
        <taxon>Candidatus Sysuimicrobiia</taxon>
        <taxon>Candidatus Sysuimicrobiales</taxon>
        <taxon>Candidatus Segetimicrobiaceae</taxon>
        <taxon>Candidatus Segetimicrobium</taxon>
    </lineage>
</organism>
<dbReference type="Pfam" id="PF00072">
    <property type="entry name" value="Response_reg"/>
    <property type="match status" value="1"/>
</dbReference>
<dbReference type="SUPFAM" id="SSF52172">
    <property type="entry name" value="CheY-like"/>
    <property type="match status" value="1"/>
</dbReference>
<comment type="caution">
    <text evidence="10">The sequence shown here is derived from an EMBL/GenBank/DDBJ whole genome shotgun (WGS) entry which is preliminary data.</text>
</comment>
<accession>A0A537LLE9</accession>
<dbReference type="PROSITE" id="PS51755">
    <property type="entry name" value="OMPR_PHOB"/>
    <property type="match status" value="1"/>
</dbReference>
<evidence type="ECO:0000313" key="12">
    <source>
        <dbReference type="Proteomes" id="UP000315217"/>
    </source>
</evidence>
<dbReference type="GO" id="GO:0006355">
    <property type="term" value="P:regulation of DNA-templated transcription"/>
    <property type="evidence" value="ECO:0007669"/>
    <property type="project" value="InterPro"/>
</dbReference>
<dbReference type="InterPro" id="IPR001867">
    <property type="entry name" value="OmpR/PhoB-type_DNA-bd"/>
</dbReference>
<dbReference type="CDD" id="cd00383">
    <property type="entry name" value="trans_reg_C"/>
    <property type="match status" value="1"/>
</dbReference>
<gene>
    <name evidence="10" type="ORF">E6G98_11160</name>
    <name evidence="11" type="ORF">E6G99_01755</name>
</gene>
<keyword evidence="3" id="KW-0805">Transcription regulation</keyword>
<dbReference type="EMBL" id="VBAJ01000028">
    <property type="protein sequence ID" value="TMJ10013.1"/>
    <property type="molecule type" value="Genomic_DNA"/>
</dbReference>
<evidence type="ECO:0000256" key="6">
    <source>
        <dbReference type="PROSITE-ProRule" id="PRU00169"/>
    </source>
</evidence>
<dbReference type="InterPro" id="IPR039420">
    <property type="entry name" value="WalR-like"/>
</dbReference>
<dbReference type="GO" id="GO:0032993">
    <property type="term" value="C:protein-DNA complex"/>
    <property type="evidence" value="ECO:0007669"/>
    <property type="project" value="TreeGrafter"/>
</dbReference>
<evidence type="ECO:0000313" key="13">
    <source>
        <dbReference type="Proteomes" id="UP000318661"/>
    </source>
</evidence>
<protein>
    <submittedName>
        <fullName evidence="10">Response regulator transcription factor</fullName>
    </submittedName>
</protein>
<evidence type="ECO:0000256" key="5">
    <source>
        <dbReference type="ARBA" id="ARBA00023163"/>
    </source>
</evidence>
<dbReference type="Gene3D" id="1.10.10.10">
    <property type="entry name" value="Winged helix-like DNA-binding domain superfamily/Winged helix DNA-binding domain"/>
    <property type="match status" value="1"/>
</dbReference>
<dbReference type="Proteomes" id="UP000318661">
    <property type="component" value="Unassembled WGS sequence"/>
</dbReference>
<proteinExistence type="predicted"/>
<feature type="modified residue" description="4-aspartylphosphate" evidence="6">
    <location>
        <position position="49"/>
    </location>
</feature>
<feature type="domain" description="Response regulatory" evidence="8">
    <location>
        <begin position="3"/>
        <end position="113"/>
    </location>
</feature>
<dbReference type="SMART" id="SM00448">
    <property type="entry name" value="REC"/>
    <property type="match status" value="1"/>
</dbReference>
<dbReference type="SUPFAM" id="SSF46894">
    <property type="entry name" value="C-terminal effector domain of the bipartite response regulators"/>
    <property type="match status" value="1"/>
</dbReference>